<reference evidence="2" key="2">
    <citation type="submission" date="2015-01" db="EMBL/GenBank/DDBJ databases">
        <title>Evolutionary Origins and Diversification of the Mycorrhizal Mutualists.</title>
        <authorList>
            <consortium name="DOE Joint Genome Institute"/>
            <consortium name="Mycorrhizal Genomics Consortium"/>
            <person name="Kohler A."/>
            <person name="Kuo A."/>
            <person name="Nagy L.G."/>
            <person name="Floudas D."/>
            <person name="Copeland A."/>
            <person name="Barry K.W."/>
            <person name="Cichocki N."/>
            <person name="Veneault-Fourrey C."/>
            <person name="LaButti K."/>
            <person name="Lindquist E.A."/>
            <person name="Lipzen A."/>
            <person name="Lundell T."/>
            <person name="Morin E."/>
            <person name="Murat C."/>
            <person name="Riley R."/>
            <person name="Ohm R."/>
            <person name="Sun H."/>
            <person name="Tunlid A."/>
            <person name="Henrissat B."/>
            <person name="Grigoriev I.V."/>
            <person name="Hibbett D.S."/>
            <person name="Martin F."/>
        </authorList>
    </citation>
    <scope>NUCLEOTIDE SEQUENCE [LARGE SCALE GENOMIC DNA]</scope>
    <source>
        <strain evidence="2">h7</strain>
    </source>
</reference>
<proteinExistence type="predicted"/>
<gene>
    <name evidence="1" type="ORF">M413DRAFT_29873</name>
</gene>
<name>A0A0C2YCB7_HEBCY</name>
<accession>A0A0C2YCB7</accession>
<evidence type="ECO:0000313" key="2">
    <source>
        <dbReference type="Proteomes" id="UP000053424"/>
    </source>
</evidence>
<sequence>MNPVNQQIVLATPSARMGFPTFPKSIQRRIFDFYIQGPAVLPPPKDSDERQVLILVCKEWQGILESTPGYWNAIDFAQQAAKLRPNDLIRLTECFLSRSGNNVLSVRFRDVLQSNVGRHVFESVVRPHAQRISFFSCTVTKETLRLLFGWNPVRFPMLRGIDVGVIRDFDEPVVSSLVVGGSLDITGFQYAAAPRLRAVVLRILGGVHPDDMRLSWGRLTRIDLADTCVLVHKFMKIARECVFLERGTFCIDFTRYFGGQPTRLRMVLIPRLRSLRLRLVQPSKDGVLFGSLRAPVLEELCLEREEIGQGIRDMVIYETLLKGVNPNLKRLVMAEYTIPMTRWFVPRLNRSPRMVYQRLDGVLRSCQNLTFLFLGSGVFIHPLDLDRMATGDFLPRLERLGVSSVSGWDIIWMVQRRNLASRLPEFPASGPSSSPMARNVRPVALNRLRLCVMGCGLGEADVQKLEDAGSMLALTHGFLLKPIDIADARNPF</sequence>
<keyword evidence="2" id="KW-1185">Reference proteome</keyword>
<reference evidence="1 2" key="1">
    <citation type="submission" date="2014-04" db="EMBL/GenBank/DDBJ databases">
        <authorList>
            <consortium name="DOE Joint Genome Institute"/>
            <person name="Kuo A."/>
            <person name="Gay G."/>
            <person name="Dore J."/>
            <person name="Kohler A."/>
            <person name="Nagy L.G."/>
            <person name="Floudas D."/>
            <person name="Copeland A."/>
            <person name="Barry K.W."/>
            <person name="Cichocki N."/>
            <person name="Veneault-Fourrey C."/>
            <person name="LaButti K."/>
            <person name="Lindquist E.A."/>
            <person name="Lipzen A."/>
            <person name="Lundell T."/>
            <person name="Morin E."/>
            <person name="Murat C."/>
            <person name="Sun H."/>
            <person name="Tunlid A."/>
            <person name="Henrissat B."/>
            <person name="Grigoriev I.V."/>
            <person name="Hibbett D.S."/>
            <person name="Martin F."/>
            <person name="Nordberg H.P."/>
            <person name="Cantor M.N."/>
            <person name="Hua S.X."/>
        </authorList>
    </citation>
    <scope>NUCLEOTIDE SEQUENCE [LARGE SCALE GENOMIC DNA]</scope>
    <source>
        <strain evidence="2">h7</strain>
    </source>
</reference>
<evidence type="ECO:0000313" key="1">
    <source>
        <dbReference type="EMBL" id="KIM38607.1"/>
    </source>
</evidence>
<organism evidence="1 2">
    <name type="scientific">Hebeloma cylindrosporum</name>
    <dbReference type="NCBI Taxonomy" id="76867"/>
    <lineage>
        <taxon>Eukaryota</taxon>
        <taxon>Fungi</taxon>
        <taxon>Dikarya</taxon>
        <taxon>Basidiomycota</taxon>
        <taxon>Agaricomycotina</taxon>
        <taxon>Agaricomycetes</taxon>
        <taxon>Agaricomycetidae</taxon>
        <taxon>Agaricales</taxon>
        <taxon>Agaricineae</taxon>
        <taxon>Hymenogastraceae</taxon>
        <taxon>Hebeloma</taxon>
    </lineage>
</organism>
<dbReference type="AlphaFoldDB" id="A0A0C2YCB7"/>
<dbReference type="EMBL" id="KN831789">
    <property type="protein sequence ID" value="KIM38607.1"/>
    <property type="molecule type" value="Genomic_DNA"/>
</dbReference>
<dbReference type="Proteomes" id="UP000053424">
    <property type="component" value="Unassembled WGS sequence"/>
</dbReference>
<dbReference type="HOGENOM" id="CLU_043415_0_0_1"/>
<protein>
    <recommendedName>
        <fullName evidence="3">F-box domain-containing protein</fullName>
    </recommendedName>
</protein>
<evidence type="ECO:0008006" key="3">
    <source>
        <dbReference type="Google" id="ProtNLM"/>
    </source>
</evidence>